<name>A0A445JF20_GLYSO</name>
<dbReference type="EMBL" id="QZWG01000008">
    <property type="protein sequence ID" value="RZB97046.1"/>
    <property type="molecule type" value="Genomic_DNA"/>
</dbReference>
<reference evidence="2 3" key="1">
    <citation type="submission" date="2018-09" db="EMBL/GenBank/DDBJ databases">
        <title>A high-quality reference genome of wild soybean provides a powerful tool to mine soybean genomes.</title>
        <authorList>
            <person name="Xie M."/>
            <person name="Chung C.Y.L."/>
            <person name="Li M.-W."/>
            <person name="Wong F.-L."/>
            <person name="Chan T.-F."/>
            <person name="Lam H.-M."/>
        </authorList>
    </citation>
    <scope>NUCLEOTIDE SEQUENCE [LARGE SCALE GENOMIC DNA]</scope>
    <source>
        <strain evidence="3">cv. W05</strain>
        <tissue evidence="2">Hypocotyl of etiolated seedlings</tissue>
    </source>
</reference>
<keyword evidence="1" id="KW-0472">Membrane</keyword>
<organism evidence="2 3">
    <name type="scientific">Glycine soja</name>
    <name type="common">Wild soybean</name>
    <dbReference type="NCBI Taxonomy" id="3848"/>
    <lineage>
        <taxon>Eukaryota</taxon>
        <taxon>Viridiplantae</taxon>
        <taxon>Streptophyta</taxon>
        <taxon>Embryophyta</taxon>
        <taxon>Tracheophyta</taxon>
        <taxon>Spermatophyta</taxon>
        <taxon>Magnoliopsida</taxon>
        <taxon>eudicotyledons</taxon>
        <taxon>Gunneridae</taxon>
        <taxon>Pentapetalae</taxon>
        <taxon>rosids</taxon>
        <taxon>fabids</taxon>
        <taxon>Fabales</taxon>
        <taxon>Fabaceae</taxon>
        <taxon>Papilionoideae</taxon>
        <taxon>50 kb inversion clade</taxon>
        <taxon>NPAAA clade</taxon>
        <taxon>indigoferoid/millettioid clade</taxon>
        <taxon>Phaseoleae</taxon>
        <taxon>Glycine</taxon>
        <taxon>Glycine subgen. Soja</taxon>
    </lineage>
</organism>
<keyword evidence="3" id="KW-1185">Reference proteome</keyword>
<keyword evidence="1" id="KW-0812">Transmembrane</keyword>
<feature type="transmembrane region" description="Helical" evidence="1">
    <location>
        <begin position="12"/>
        <end position="31"/>
    </location>
</feature>
<dbReference type="Proteomes" id="UP000289340">
    <property type="component" value="Chromosome 8"/>
</dbReference>
<accession>A0A445JF20</accession>
<evidence type="ECO:0000256" key="1">
    <source>
        <dbReference type="SAM" id="Phobius"/>
    </source>
</evidence>
<comment type="caution">
    <text evidence="2">The sequence shown here is derived from an EMBL/GenBank/DDBJ whole genome shotgun (WGS) entry which is preliminary data.</text>
</comment>
<evidence type="ECO:0000313" key="2">
    <source>
        <dbReference type="EMBL" id="RZB97046.1"/>
    </source>
</evidence>
<evidence type="ECO:0000313" key="3">
    <source>
        <dbReference type="Proteomes" id="UP000289340"/>
    </source>
</evidence>
<sequence>MKPYSIGVHEQIVAPIKVNAPGILILAFVMWHSRIQRCRYHHLLKSLEEYLVKLLVVFLIVEFGQENHHYHYLTRDTDHPPTVQPSCPVLQPSSCPVSWVLSELV</sequence>
<protein>
    <submittedName>
        <fullName evidence="2">Protein argonaute 6 isoform C</fullName>
    </submittedName>
</protein>
<keyword evidence="1" id="KW-1133">Transmembrane helix</keyword>
<proteinExistence type="predicted"/>
<gene>
    <name evidence="2" type="ORF">D0Y65_020640</name>
</gene>
<dbReference type="AlphaFoldDB" id="A0A445JF20"/>